<dbReference type="KEGG" id="mgg:MPLG2_3043"/>
<keyword evidence="2" id="KW-1185">Reference proteome</keyword>
<name>A0A2N9JKH3_9ACTN</name>
<accession>A0A2N9JKH3</accession>
<protein>
    <submittedName>
        <fullName evidence="1">Uncharacterized protein</fullName>
    </submittedName>
</protein>
<proteinExistence type="predicted"/>
<sequence>MAEPTLRRLLLFDRVLSGAIGDGEVTVGDLSSVGIEIPAFAGMKWGRTGVVPVLRSRRSPG</sequence>
<dbReference type="AlphaFoldDB" id="A0A2N9JKH3"/>
<gene>
    <name evidence="1" type="ORF">MPLG2_3043</name>
</gene>
<evidence type="ECO:0000313" key="1">
    <source>
        <dbReference type="EMBL" id="SPD88073.1"/>
    </source>
</evidence>
<organism evidence="1 2">
    <name type="scientific">Micropruina glycogenica</name>
    <dbReference type="NCBI Taxonomy" id="75385"/>
    <lineage>
        <taxon>Bacteria</taxon>
        <taxon>Bacillati</taxon>
        <taxon>Actinomycetota</taxon>
        <taxon>Actinomycetes</taxon>
        <taxon>Propionibacteriales</taxon>
        <taxon>Nocardioidaceae</taxon>
        <taxon>Micropruina</taxon>
    </lineage>
</organism>
<reference evidence="1 2" key="1">
    <citation type="submission" date="2018-02" db="EMBL/GenBank/DDBJ databases">
        <authorList>
            <person name="Cohen D.B."/>
            <person name="Kent A.D."/>
        </authorList>
    </citation>
    <scope>NUCLEOTIDE SEQUENCE [LARGE SCALE GENOMIC DNA]</scope>
    <source>
        <strain evidence="1">1</strain>
    </source>
</reference>
<dbReference type="RefSeq" id="WP_105186662.1">
    <property type="nucleotide sequence ID" value="NZ_BAAAGO010000006.1"/>
</dbReference>
<dbReference type="Proteomes" id="UP000238164">
    <property type="component" value="Chromosome 1"/>
</dbReference>
<dbReference type="EMBL" id="LT985188">
    <property type="protein sequence ID" value="SPD88073.1"/>
    <property type="molecule type" value="Genomic_DNA"/>
</dbReference>
<evidence type="ECO:0000313" key="2">
    <source>
        <dbReference type="Proteomes" id="UP000238164"/>
    </source>
</evidence>